<protein>
    <submittedName>
        <fullName evidence="3">Uncharacterized protein</fullName>
    </submittedName>
</protein>
<dbReference type="PANTHER" id="PTHR39113:SF1">
    <property type="entry name" value="MEMBRANE LIPOPROTEIN"/>
    <property type="match status" value="1"/>
</dbReference>
<dbReference type="AlphaFoldDB" id="A0A9W6BNI7"/>
<evidence type="ECO:0000313" key="2">
    <source>
        <dbReference type="EMBL" id="GLC53916.1"/>
    </source>
</evidence>
<feature type="transmembrane region" description="Helical" evidence="1">
    <location>
        <begin position="42"/>
        <end position="62"/>
    </location>
</feature>
<dbReference type="PANTHER" id="PTHR39113">
    <property type="entry name" value="MEMBRANE LIPOPROTEIN-RELATED"/>
    <property type="match status" value="1"/>
</dbReference>
<reference evidence="3" key="1">
    <citation type="submission" date="2022-08" db="EMBL/GenBank/DDBJ databases">
        <authorList>
            <person name="Takahashi K."/>
            <person name="Suzuki S."/>
            <person name="Kawachi M."/>
            <person name="Higashiyama T."/>
            <person name="Nozaki H."/>
        </authorList>
    </citation>
    <scope>NUCLEOTIDE SEQUENCE</scope>
    <source>
        <strain evidence="3">NIES-4479</strain>
    </source>
</reference>
<comment type="caution">
    <text evidence="3">The sequence shown here is derived from an EMBL/GenBank/DDBJ whole genome shotgun (WGS) entry which is preliminary data.</text>
</comment>
<keyword evidence="4" id="KW-1185">Reference proteome</keyword>
<evidence type="ECO:0000313" key="3">
    <source>
        <dbReference type="EMBL" id="GLC54606.1"/>
    </source>
</evidence>
<keyword evidence="1" id="KW-1133">Transmembrane helix</keyword>
<feature type="transmembrane region" description="Helical" evidence="1">
    <location>
        <begin position="74"/>
        <end position="96"/>
    </location>
</feature>
<accession>A0A9W6BNI7</accession>
<reference evidence="3 4" key="2">
    <citation type="journal article" date="2023" name="Commun. Biol.">
        <title>Reorganization of the ancestral sex-determining regions during the evolution of trioecy in Pleodorina starrii.</title>
        <authorList>
            <person name="Takahashi K."/>
            <person name="Suzuki S."/>
            <person name="Kawai-Toyooka H."/>
            <person name="Yamamoto K."/>
            <person name="Hamaji T."/>
            <person name="Ootsuki R."/>
            <person name="Yamaguchi H."/>
            <person name="Kawachi M."/>
            <person name="Higashiyama T."/>
            <person name="Nozaki H."/>
        </authorList>
    </citation>
    <scope>NUCLEOTIDE SEQUENCE [LARGE SCALE GENOMIC DNA]</scope>
    <source>
        <strain evidence="3 4">NIES-4479</strain>
    </source>
</reference>
<organism evidence="3 4">
    <name type="scientific">Pleodorina starrii</name>
    <dbReference type="NCBI Taxonomy" id="330485"/>
    <lineage>
        <taxon>Eukaryota</taxon>
        <taxon>Viridiplantae</taxon>
        <taxon>Chlorophyta</taxon>
        <taxon>core chlorophytes</taxon>
        <taxon>Chlorophyceae</taxon>
        <taxon>CS clade</taxon>
        <taxon>Chlamydomonadales</taxon>
        <taxon>Volvocaceae</taxon>
        <taxon>Pleodorina</taxon>
    </lineage>
</organism>
<feature type="transmembrane region" description="Helical" evidence="1">
    <location>
        <begin position="12"/>
        <end position="30"/>
    </location>
</feature>
<dbReference type="PROSITE" id="PS51257">
    <property type="entry name" value="PROKAR_LIPOPROTEIN"/>
    <property type="match status" value="1"/>
</dbReference>
<keyword evidence="1" id="KW-0472">Membrane</keyword>
<dbReference type="Proteomes" id="UP001165080">
    <property type="component" value="Unassembled WGS sequence"/>
</dbReference>
<dbReference type="EMBL" id="BRXU01000011">
    <property type="protein sequence ID" value="GLC54606.1"/>
    <property type="molecule type" value="Genomic_DNA"/>
</dbReference>
<proteinExistence type="predicted"/>
<feature type="transmembrane region" description="Helical" evidence="1">
    <location>
        <begin position="123"/>
        <end position="146"/>
    </location>
</feature>
<name>A0A9W6BNI7_9CHLO</name>
<dbReference type="EMBL" id="BRXU01000009">
    <property type="protein sequence ID" value="GLC53916.1"/>
    <property type="molecule type" value="Genomic_DNA"/>
</dbReference>
<gene>
    <name evidence="3" type="primary">PLESTB001461</name>
    <name evidence="2" type="synonym">PLESTB001285</name>
    <name evidence="2" type="ORF">PLESTB_000803600</name>
    <name evidence="3" type="ORF">PLESTB_000886700</name>
</gene>
<keyword evidence="1" id="KW-0812">Transmembrane</keyword>
<evidence type="ECO:0000256" key="1">
    <source>
        <dbReference type="SAM" id="Phobius"/>
    </source>
</evidence>
<evidence type="ECO:0000313" key="4">
    <source>
        <dbReference type="Proteomes" id="UP001165080"/>
    </source>
</evidence>
<sequence>MECSCPRASGIAMRIAIFFNLAIGVALIVFGCKVQNPPKDFAPVAFVILGTLNLFSSLLGFWGSYHKKRVLMGFLVCGGFSTLLQIGLVIALLFSFDTVMDKIEKPTAPNYDKVAKTLSISRWVLLGFVVVEIFTITMAVLLRFVIKEEQPYNSFDAETAQQRTSTLSNLARDIEKFASKSKTMGERAYDKVRSKMAAKYGNYSATDSDWKSKAKISWRT</sequence>